<protein>
    <submittedName>
        <fullName evidence="3">FAD-binding protein</fullName>
    </submittedName>
</protein>
<dbReference type="InterPro" id="IPR036188">
    <property type="entry name" value="FAD/NAD-bd_sf"/>
</dbReference>
<gene>
    <name evidence="3" type="ORF">BC6307_08760</name>
</gene>
<dbReference type="PANTHER" id="PTHR43476">
    <property type="entry name" value="3-(3-HYDROXY-PHENYL)PROPIONATE/3-HYDROXYCINNAMIC ACID HYDROXYLASE"/>
    <property type="match status" value="1"/>
</dbReference>
<evidence type="ECO:0000256" key="1">
    <source>
        <dbReference type="ARBA" id="ARBA00023002"/>
    </source>
</evidence>
<dbReference type="KEGG" id="bcoh:BC6307_08760"/>
<dbReference type="PANTHER" id="PTHR43476:SF5">
    <property type="entry name" value="FAD-DEPENDENT MONOOXYGENASE"/>
    <property type="match status" value="1"/>
</dbReference>
<name>A0A223KPE0_9BACI</name>
<organism evidence="3 4">
    <name type="scientific">Sutcliffiella cohnii</name>
    <dbReference type="NCBI Taxonomy" id="33932"/>
    <lineage>
        <taxon>Bacteria</taxon>
        <taxon>Bacillati</taxon>
        <taxon>Bacillota</taxon>
        <taxon>Bacilli</taxon>
        <taxon>Bacillales</taxon>
        <taxon>Bacillaceae</taxon>
        <taxon>Sutcliffiella</taxon>
    </lineage>
</organism>
<dbReference type="InterPro" id="IPR002938">
    <property type="entry name" value="FAD-bd"/>
</dbReference>
<dbReference type="Pfam" id="PF01494">
    <property type="entry name" value="FAD_binding_3"/>
    <property type="match status" value="1"/>
</dbReference>
<keyword evidence="1" id="KW-0560">Oxidoreductase</keyword>
<feature type="domain" description="FAD-binding" evidence="2">
    <location>
        <begin position="5"/>
        <end position="323"/>
    </location>
</feature>
<proteinExistence type="predicted"/>
<dbReference type="PRINTS" id="PR00420">
    <property type="entry name" value="RNGMNOXGNASE"/>
</dbReference>
<sequence length="365" mass="40731">MNVHVDVCIVGAGPSGALLGYLLAKEGVSTIVIERTSGKVGAFRGEHINAESEAILQEHRLYEKVETKGLLKMKKVEYVDGERIVKQITPNDTADHVGIHVPQDHLIHTILDEASKLKHFQLFYNTTVTELLQDENGAYCGVKVKKENEHFTIRSSIVVGADGRFSTVRKLADIPVETIHHGYDVLWAKITAPFDWEPTVRMLQVEGNQLALFTQTGGYIQIGWNIKEGSFNELKQTPFETFMEPLTKSFPQLKQSVAELQSWRDLICFHVHSSKTATWVKDGLVIIGDAAHTMTPTGAIGINAGLKDAHILAPILTEAIAEMNFSKDTLKKFELMRRAEVEAQQEGQIVKEKTFAENFRQVSVV</sequence>
<dbReference type="InterPro" id="IPR050631">
    <property type="entry name" value="PheA/TfdB_FAD_monoxygenase"/>
</dbReference>
<evidence type="ECO:0000313" key="3">
    <source>
        <dbReference type="EMBL" id="AST91361.1"/>
    </source>
</evidence>
<dbReference type="Gene3D" id="3.50.50.60">
    <property type="entry name" value="FAD/NAD(P)-binding domain"/>
    <property type="match status" value="1"/>
</dbReference>
<dbReference type="GO" id="GO:0071949">
    <property type="term" value="F:FAD binding"/>
    <property type="evidence" value="ECO:0007669"/>
    <property type="project" value="InterPro"/>
</dbReference>
<dbReference type="SUPFAM" id="SSF51905">
    <property type="entry name" value="FAD/NAD(P)-binding domain"/>
    <property type="match status" value="1"/>
</dbReference>
<dbReference type="AlphaFoldDB" id="A0A223KPE0"/>
<keyword evidence="4" id="KW-1185">Reference proteome</keyword>
<evidence type="ECO:0000259" key="2">
    <source>
        <dbReference type="Pfam" id="PF01494"/>
    </source>
</evidence>
<dbReference type="Gene3D" id="3.30.70.2450">
    <property type="match status" value="1"/>
</dbReference>
<dbReference type="GO" id="GO:0016491">
    <property type="term" value="F:oxidoreductase activity"/>
    <property type="evidence" value="ECO:0007669"/>
    <property type="project" value="UniProtKB-KW"/>
</dbReference>
<dbReference type="Proteomes" id="UP000215224">
    <property type="component" value="Chromosome"/>
</dbReference>
<reference evidence="3 4" key="1">
    <citation type="submission" date="2016-12" db="EMBL/GenBank/DDBJ databases">
        <title>The whole genome sequencing and assembly of Bacillus cohnii DSM 6307T strain.</title>
        <authorList>
            <person name="Lee Y.-J."/>
            <person name="Yi H."/>
            <person name="Bahn Y.-S."/>
            <person name="Kim J.F."/>
            <person name="Lee D.-W."/>
        </authorList>
    </citation>
    <scope>NUCLEOTIDE SEQUENCE [LARGE SCALE GENOMIC DNA]</scope>
    <source>
        <strain evidence="3 4">DSM 6307</strain>
    </source>
</reference>
<accession>A0A223KPE0</accession>
<evidence type="ECO:0000313" key="4">
    <source>
        <dbReference type="Proteomes" id="UP000215224"/>
    </source>
</evidence>
<dbReference type="EMBL" id="CP018866">
    <property type="protein sequence ID" value="AST91361.1"/>
    <property type="molecule type" value="Genomic_DNA"/>
</dbReference>
<dbReference type="STRING" id="1314751.GCA_001591425_00534"/>